<organism evidence="1 2">
    <name type="scientific">Gossypium arboreum</name>
    <name type="common">Tree cotton</name>
    <name type="synonym">Gossypium nanking</name>
    <dbReference type="NCBI Taxonomy" id="29729"/>
    <lineage>
        <taxon>Eukaryota</taxon>
        <taxon>Viridiplantae</taxon>
        <taxon>Streptophyta</taxon>
        <taxon>Embryophyta</taxon>
        <taxon>Tracheophyta</taxon>
        <taxon>Spermatophyta</taxon>
        <taxon>Magnoliopsida</taxon>
        <taxon>eudicotyledons</taxon>
        <taxon>Gunneridae</taxon>
        <taxon>Pentapetalae</taxon>
        <taxon>rosids</taxon>
        <taxon>malvids</taxon>
        <taxon>Malvales</taxon>
        <taxon>Malvaceae</taxon>
        <taxon>Malvoideae</taxon>
        <taxon>Gossypium</taxon>
    </lineage>
</organism>
<evidence type="ECO:0000313" key="2">
    <source>
        <dbReference type="Proteomes" id="UP000032142"/>
    </source>
</evidence>
<sequence>MTHSYFIFISKTQTQDTYHTCNFGSIATHKEHDFDLLKT</sequence>
<protein>
    <submittedName>
        <fullName evidence="1">Uncharacterized protein</fullName>
    </submittedName>
</protein>
<evidence type="ECO:0000313" key="1">
    <source>
        <dbReference type="EMBL" id="KHG25994.1"/>
    </source>
</evidence>
<name>A0A0B0PNH0_GOSAR</name>
<dbReference type="AlphaFoldDB" id="A0A0B0PNH0"/>
<accession>A0A0B0PNH0</accession>
<gene>
    <name evidence="1" type="ORF">F383_32082</name>
</gene>
<keyword evidence="2" id="KW-1185">Reference proteome</keyword>
<proteinExistence type="predicted"/>
<reference evidence="2" key="1">
    <citation type="submission" date="2014-09" db="EMBL/GenBank/DDBJ databases">
        <authorList>
            <person name="Mudge J."/>
            <person name="Ramaraj T."/>
            <person name="Lindquist I.E."/>
            <person name="Bharti A.K."/>
            <person name="Sundararajan A."/>
            <person name="Cameron C.T."/>
            <person name="Woodward J.E."/>
            <person name="May G.D."/>
            <person name="Brubaker C."/>
            <person name="Broadhvest J."/>
            <person name="Wilkins T.A."/>
        </authorList>
    </citation>
    <scope>NUCLEOTIDE SEQUENCE</scope>
    <source>
        <strain evidence="2">cv. AKA8401</strain>
    </source>
</reference>
<dbReference type="Proteomes" id="UP000032142">
    <property type="component" value="Unassembled WGS sequence"/>
</dbReference>
<dbReference type="EMBL" id="KN434649">
    <property type="protein sequence ID" value="KHG25994.1"/>
    <property type="molecule type" value="Genomic_DNA"/>
</dbReference>